<protein>
    <submittedName>
        <fullName evidence="3">Uncharacterized protein</fullName>
    </submittedName>
</protein>
<accession>A0ABR8PTS2</accession>
<evidence type="ECO:0000313" key="3">
    <source>
        <dbReference type="EMBL" id="MBD7911577.1"/>
    </source>
</evidence>
<comment type="caution">
    <text evidence="3">The sequence shown here is derived from an EMBL/GenBank/DDBJ whole genome shotgun (WGS) entry which is preliminary data.</text>
</comment>
<feature type="compositionally biased region" description="Low complexity" evidence="1">
    <location>
        <begin position="136"/>
        <end position="150"/>
    </location>
</feature>
<keyword evidence="2" id="KW-0732">Signal</keyword>
<dbReference type="Proteomes" id="UP000627781">
    <property type="component" value="Unassembled WGS sequence"/>
</dbReference>
<name>A0ABR8PTS2_9CLOT</name>
<dbReference type="RefSeq" id="WP_191768445.1">
    <property type="nucleotide sequence ID" value="NZ_JACSRA010000012.1"/>
</dbReference>
<gene>
    <name evidence="3" type="ORF">H9661_09435</name>
</gene>
<evidence type="ECO:0000256" key="1">
    <source>
        <dbReference type="SAM" id="MobiDB-lite"/>
    </source>
</evidence>
<feature type="signal peptide" evidence="2">
    <location>
        <begin position="1"/>
        <end position="24"/>
    </location>
</feature>
<feature type="chain" id="PRO_5045754418" evidence="2">
    <location>
        <begin position="25"/>
        <end position="156"/>
    </location>
</feature>
<feature type="region of interest" description="Disordered" evidence="1">
    <location>
        <begin position="136"/>
        <end position="156"/>
    </location>
</feature>
<keyword evidence="4" id="KW-1185">Reference proteome</keyword>
<evidence type="ECO:0000313" key="4">
    <source>
        <dbReference type="Proteomes" id="UP000627781"/>
    </source>
</evidence>
<reference evidence="3 4" key="1">
    <citation type="submission" date="2020-08" db="EMBL/GenBank/DDBJ databases">
        <title>A Genomic Blueprint of the Chicken Gut Microbiome.</title>
        <authorList>
            <person name="Gilroy R."/>
            <person name="Ravi A."/>
            <person name="Getino M."/>
            <person name="Pursley I."/>
            <person name="Horton D.L."/>
            <person name="Alikhan N.-F."/>
            <person name="Baker D."/>
            <person name="Gharbi K."/>
            <person name="Hall N."/>
            <person name="Watson M."/>
            <person name="Adriaenssens E.M."/>
            <person name="Foster-Nyarko E."/>
            <person name="Jarju S."/>
            <person name="Secka A."/>
            <person name="Antonio M."/>
            <person name="Oren A."/>
            <person name="Chaudhuri R."/>
            <person name="La Ragione R.M."/>
            <person name="Hildebrand F."/>
            <person name="Pallen M.J."/>
        </authorList>
    </citation>
    <scope>NUCLEOTIDE SEQUENCE [LARGE SCALE GENOMIC DNA]</scope>
    <source>
        <strain evidence="3 4">Sa3CVN1</strain>
    </source>
</reference>
<proteinExistence type="predicted"/>
<organism evidence="3 4">
    <name type="scientific">Clostridium cibarium</name>
    <dbReference type="NCBI Taxonomy" id="2762247"/>
    <lineage>
        <taxon>Bacteria</taxon>
        <taxon>Bacillati</taxon>
        <taxon>Bacillota</taxon>
        <taxon>Clostridia</taxon>
        <taxon>Eubacteriales</taxon>
        <taxon>Clostridiaceae</taxon>
        <taxon>Clostridium</taxon>
    </lineage>
</organism>
<evidence type="ECO:0000256" key="2">
    <source>
        <dbReference type="SAM" id="SignalP"/>
    </source>
</evidence>
<dbReference type="EMBL" id="JACSRA010000012">
    <property type="protein sequence ID" value="MBD7911577.1"/>
    <property type="molecule type" value="Genomic_DNA"/>
</dbReference>
<sequence>MKSKKLIVTLAMAISIGLGVTAYAANAEATNNTTTCTQQRVGLSKVTGVKGYNYGESVLKDKLGMTDNEISTGFNSGKTIYDMAKEKGMAEADFKKALLEEKSNAIDEAVSAGNITKAEGDSMKAKIESNSQNCIGIPGSKKGSMSKSNSRCLANS</sequence>